<sequence length="84" mass="9519">MHLAHLIDGYDLAARLGIEDLQAFTMEVARKTADTGLWTSDALDLWLVLFGLYRAQRIWGLDPAFGGEILMDALVRDLRGRFVR</sequence>
<dbReference type="OrthoDB" id="5917942at2"/>
<evidence type="ECO:0000313" key="1">
    <source>
        <dbReference type="EMBL" id="RJF93633.1"/>
    </source>
</evidence>
<name>A0A418WQW2_9SPHN</name>
<accession>A0A418WQW2</accession>
<protein>
    <submittedName>
        <fullName evidence="1">Uncharacterized protein</fullName>
    </submittedName>
</protein>
<dbReference type="Proteomes" id="UP000286100">
    <property type="component" value="Unassembled WGS sequence"/>
</dbReference>
<dbReference type="EMBL" id="QYUM01000002">
    <property type="protein sequence ID" value="RJF93633.1"/>
    <property type="molecule type" value="Genomic_DNA"/>
</dbReference>
<dbReference type="RefSeq" id="WP_119759982.1">
    <property type="nucleotide sequence ID" value="NZ_QYUM01000002.1"/>
</dbReference>
<gene>
    <name evidence="1" type="ORF">D3876_04805</name>
</gene>
<keyword evidence="2" id="KW-1185">Reference proteome</keyword>
<dbReference type="AlphaFoldDB" id="A0A418WQW2"/>
<organism evidence="1 2">
    <name type="scientific">Sphingomonas cavernae</name>
    <dbReference type="NCBI Taxonomy" id="2320861"/>
    <lineage>
        <taxon>Bacteria</taxon>
        <taxon>Pseudomonadati</taxon>
        <taxon>Pseudomonadota</taxon>
        <taxon>Alphaproteobacteria</taxon>
        <taxon>Sphingomonadales</taxon>
        <taxon>Sphingomonadaceae</taxon>
        <taxon>Sphingomonas</taxon>
    </lineage>
</organism>
<evidence type="ECO:0000313" key="2">
    <source>
        <dbReference type="Proteomes" id="UP000286100"/>
    </source>
</evidence>
<reference evidence="1 2" key="1">
    <citation type="submission" date="2018-09" db="EMBL/GenBank/DDBJ databases">
        <authorList>
            <person name="Zhu H."/>
        </authorList>
    </citation>
    <scope>NUCLEOTIDE SEQUENCE [LARGE SCALE GENOMIC DNA]</scope>
    <source>
        <strain evidence="1 2">K2R01-6</strain>
    </source>
</reference>
<proteinExistence type="predicted"/>
<comment type="caution">
    <text evidence="1">The sequence shown here is derived from an EMBL/GenBank/DDBJ whole genome shotgun (WGS) entry which is preliminary data.</text>
</comment>